<sequence>MEPLESSPFFSASPLIITSSIDEIPLTCVALTLILMLNIPSEHAIGNIEKRDLRNVPDRRFRSFIKHLDPNNKHIQEKFEQLVLDQLFPRTYRLPPTSTSMGPSGLPISDSLPPIRTRPIVGLRRENRVLPVRRQTIIDFGRSNTQVYRSPSPASLSGARNIHSTESGDLSDFRINRDGSIEPLSPPTAASRAWLEDLSRTQNENYGQSNRDPARRIRSINGRRAHAPIFHYDSDATSVPDDFDTLLDRQDGEGSGNRIIGRRRRREESTDSDVLDGDIRRTRTGLRQLRRRLDREGNMSVPEYDRLDPFPNLFEALPGLLPWSPPLPSSNLERDLNDDLSAENRDRRRDGVVFDDPAIDNFLASIASPEATVVDPREQEGGTIGEVEREEREVERSIPN</sequence>
<organism evidence="2">
    <name type="scientific">Kwoniella pini CBS 10737</name>
    <dbReference type="NCBI Taxonomy" id="1296096"/>
    <lineage>
        <taxon>Eukaryota</taxon>
        <taxon>Fungi</taxon>
        <taxon>Dikarya</taxon>
        <taxon>Basidiomycota</taxon>
        <taxon>Agaricomycotina</taxon>
        <taxon>Tremellomycetes</taxon>
        <taxon>Tremellales</taxon>
        <taxon>Cryptococcaceae</taxon>
        <taxon>Kwoniella</taxon>
    </lineage>
</organism>
<dbReference type="RefSeq" id="XP_019014371.2">
    <property type="nucleotide sequence ID" value="XM_019152233.2"/>
</dbReference>
<feature type="region of interest" description="Disordered" evidence="1">
    <location>
        <begin position="374"/>
        <end position="400"/>
    </location>
</feature>
<protein>
    <submittedName>
        <fullName evidence="2">Uncharacterized protein</fullName>
    </submittedName>
</protein>
<dbReference type="EMBL" id="KI894007">
    <property type="protein sequence ID" value="OCF53152.1"/>
    <property type="molecule type" value="Genomic_DNA"/>
</dbReference>
<accession>A0A1B9IC01</accession>
<dbReference type="AlphaFoldDB" id="A0A1B9IC01"/>
<dbReference type="GeneID" id="30168822"/>
<dbReference type="STRING" id="1296096.A0A1B9IC01"/>
<dbReference type="KEGG" id="kpin:30168822"/>
<feature type="region of interest" description="Disordered" evidence="1">
    <location>
        <begin position="148"/>
        <end position="173"/>
    </location>
</feature>
<feature type="compositionally biased region" description="Basic and acidic residues" evidence="1">
    <location>
        <begin position="375"/>
        <end position="400"/>
    </location>
</feature>
<reference evidence="2" key="2">
    <citation type="submission" date="2016-07" db="EMBL/GenBank/DDBJ databases">
        <title>Evolution of pathogenesis and genome organization in the Tremellales.</title>
        <authorList>
            <person name="Cuomo C."/>
            <person name="Litvintseva A."/>
            <person name="Heitman J."/>
            <person name="Chen Y."/>
            <person name="Sun S."/>
            <person name="Springer D."/>
            <person name="Dromer F."/>
            <person name="Young S."/>
            <person name="Zeng Q."/>
            <person name="Chapman S."/>
            <person name="Gujja S."/>
            <person name="Saif S."/>
            <person name="Birren B."/>
        </authorList>
    </citation>
    <scope>NUCLEOTIDE SEQUENCE</scope>
    <source>
        <strain evidence="2">CBS 10737</strain>
    </source>
</reference>
<dbReference type="OrthoDB" id="2565303at2759"/>
<evidence type="ECO:0000256" key="1">
    <source>
        <dbReference type="SAM" id="MobiDB-lite"/>
    </source>
</evidence>
<name>A0A1B9IC01_9TREE</name>
<proteinExistence type="predicted"/>
<evidence type="ECO:0000313" key="2">
    <source>
        <dbReference type="EMBL" id="OCF53152.1"/>
    </source>
</evidence>
<reference evidence="2" key="1">
    <citation type="submission" date="2013-07" db="EMBL/GenBank/DDBJ databases">
        <title>The Genome Sequence of Cryptococcus pinus CBS10737.</title>
        <authorList>
            <consortium name="The Broad Institute Genome Sequencing Platform"/>
            <person name="Cuomo C."/>
            <person name="Litvintseva A."/>
            <person name="Chen Y."/>
            <person name="Heitman J."/>
            <person name="Sun S."/>
            <person name="Springer D."/>
            <person name="Dromer F."/>
            <person name="Young S.K."/>
            <person name="Zeng Q."/>
            <person name="Gargeya S."/>
            <person name="Fitzgerald M."/>
            <person name="Abouelleil A."/>
            <person name="Alvarado L."/>
            <person name="Berlin A.M."/>
            <person name="Chapman S.B."/>
            <person name="Dewar J."/>
            <person name="Goldberg J."/>
            <person name="Griggs A."/>
            <person name="Gujja S."/>
            <person name="Hansen M."/>
            <person name="Howarth C."/>
            <person name="Imamovic A."/>
            <person name="Larimer J."/>
            <person name="McCowan C."/>
            <person name="Murphy C."/>
            <person name="Pearson M."/>
            <person name="Priest M."/>
            <person name="Roberts A."/>
            <person name="Saif S."/>
            <person name="Shea T."/>
            <person name="Sykes S."/>
            <person name="Wortman J."/>
            <person name="Nusbaum C."/>
            <person name="Birren B."/>
        </authorList>
    </citation>
    <scope>NUCLEOTIDE SEQUENCE [LARGE SCALE GENOMIC DNA]</scope>
    <source>
        <strain evidence="2">CBS 10737</strain>
    </source>
</reference>
<gene>
    <name evidence="2" type="ORF">I206_00453</name>
</gene>
<feature type="region of interest" description="Disordered" evidence="1">
    <location>
        <begin position="247"/>
        <end position="275"/>
    </location>
</feature>